<dbReference type="Proteomes" id="UP000324222">
    <property type="component" value="Unassembled WGS sequence"/>
</dbReference>
<comment type="caution">
    <text evidence="2">The sequence shown here is derived from an EMBL/GenBank/DDBJ whole genome shotgun (WGS) entry which is preliminary data.</text>
</comment>
<gene>
    <name evidence="2" type="ORF">E2C01_018276</name>
</gene>
<keyword evidence="3" id="KW-1185">Reference proteome</keyword>
<evidence type="ECO:0000256" key="1">
    <source>
        <dbReference type="SAM" id="MobiDB-lite"/>
    </source>
</evidence>
<feature type="region of interest" description="Disordered" evidence="1">
    <location>
        <begin position="1"/>
        <end position="32"/>
    </location>
</feature>
<name>A0A5B7DVZ4_PORTR</name>
<feature type="compositionally biased region" description="Polar residues" evidence="1">
    <location>
        <begin position="17"/>
        <end position="32"/>
    </location>
</feature>
<feature type="region of interest" description="Disordered" evidence="1">
    <location>
        <begin position="45"/>
        <end position="85"/>
    </location>
</feature>
<reference evidence="2 3" key="1">
    <citation type="submission" date="2019-05" db="EMBL/GenBank/DDBJ databases">
        <title>Another draft genome of Portunus trituberculatus and its Hox gene families provides insights of decapod evolution.</title>
        <authorList>
            <person name="Jeong J.-H."/>
            <person name="Song I."/>
            <person name="Kim S."/>
            <person name="Choi T."/>
            <person name="Kim D."/>
            <person name="Ryu S."/>
            <person name="Kim W."/>
        </authorList>
    </citation>
    <scope>NUCLEOTIDE SEQUENCE [LARGE SCALE GENOMIC DNA]</scope>
    <source>
        <tissue evidence="2">Muscle</tissue>
    </source>
</reference>
<dbReference type="AlphaFoldDB" id="A0A5B7DVZ4"/>
<evidence type="ECO:0000313" key="2">
    <source>
        <dbReference type="EMBL" id="MPC25173.1"/>
    </source>
</evidence>
<evidence type="ECO:0000313" key="3">
    <source>
        <dbReference type="Proteomes" id="UP000324222"/>
    </source>
</evidence>
<feature type="compositionally biased region" description="Basic and acidic residues" evidence="1">
    <location>
        <begin position="1"/>
        <end position="12"/>
    </location>
</feature>
<organism evidence="2 3">
    <name type="scientific">Portunus trituberculatus</name>
    <name type="common">Swimming crab</name>
    <name type="synonym">Neptunus trituberculatus</name>
    <dbReference type="NCBI Taxonomy" id="210409"/>
    <lineage>
        <taxon>Eukaryota</taxon>
        <taxon>Metazoa</taxon>
        <taxon>Ecdysozoa</taxon>
        <taxon>Arthropoda</taxon>
        <taxon>Crustacea</taxon>
        <taxon>Multicrustacea</taxon>
        <taxon>Malacostraca</taxon>
        <taxon>Eumalacostraca</taxon>
        <taxon>Eucarida</taxon>
        <taxon>Decapoda</taxon>
        <taxon>Pleocyemata</taxon>
        <taxon>Brachyura</taxon>
        <taxon>Eubrachyura</taxon>
        <taxon>Portunoidea</taxon>
        <taxon>Portunidae</taxon>
        <taxon>Portuninae</taxon>
        <taxon>Portunus</taxon>
    </lineage>
</organism>
<sequence length="117" mass="12711">MVSKNSRRETAKHFFNKSLSTQHRYSPSRSSRESLTMLQVLIPMATTGMPPPGHPPTGSGAADSIHHSNLRGFRSSPTALCTEPANGDHAALTSISRHQGSNMSRILSISLYNLALR</sequence>
<dbReference type="EMBL" id="VSRR010001427">
    <property type="protein sequence ID" value="MPC25173.1"/>
    <property type="molecule type" value="Genomic_DNA"/>
</dbReference>
<accession>A0A5B7DVZ4</accession>
<proteinExistence type="predicted"/>
<protein>
    <submittedName>
        <fullName evidence="2">Uncharacterized protein</fullName>
    </submittedName>
</protein>